<accession>A0A0E9TZI3</accession>
<keyword evidence="1" id="KW-1133">Transmembrane helix</keyword>
<protein>
    <submittedName>
        <fullName evidence="2">Uncharacterized protein</fullName>
    </submittedName>
</protein>
<sequence length="91" mass="10182">MSSISTLTRIMRRGVCEPKVTLTGIIRLGFFLALTLLWGLEFVGLSGQANHPGFTRTSHCHFLVLCTVVADLCTICVFSKRHQFQFHQNGD</sequence>
<organism evidence="2">
    <name type="scientific">Anguilla anguilla</name>
    <name type="common">European freshwater eel</name>
    <name type="synonym">Muraena anguilla</name>
    <dbReference type="NCBI Taxonomy" id="7936"/>
    <lineage>
        <taxon>Eukaryota</taxon>
        <taxon>Metazoa</taxon>
        <taxon>Chordata</taxon>
        <taxon>Craniata</taxon>
        <taxon>Vertebrata</taxon>
        <taxon>Euteleostomi</taxon>
        <taxon>Actinopterygii</taxon>
        <taxon>Neopterygii</taxon>
        <taxon>Teleostei</taxon>
        <taxon>Anguilliformes</taxon>
        <taxon>Anguillidae</taxon>
        <taxon>Anguilla</taxon>
    </lineage>
</organism>
<name>A0A0E9TZI3_ANGAN</name>
<reference evidence="2" key="1">
    <citation type="submission" date="2014-11" db="EMBL/GenBank/DDBJ databases">
        <authorList>
            <person name="Amaro Gonzalez C."/>
        </authorList>
    </citation>
    <scope>NUCLEOTIDE SEQUENCE</scope>
</reference>
<keyword evidence="1" id="KW-0472">Membrane</keyword>
<reference evidence="2" key="2">
    <citation type="journal article" date="2015" name="Fish Shellfish Immunol.">
        <title>Early steps in the European eel (Anguilla anguilla)-Vibrio vulnificus interaction in the gills: Role of the RtxA13 toxin.</title>
        <authorList>
            <person name="Callol A."/>
            <person name="Pajuelo D."/>
            <person name="Ebbesson L."/>
            <person name="Teles M."/>
            <person name="MacKenzie S."/>
            <person name="Amaro C."/>
        </authorList>
    </citation>
    <scope>NUCLEOTIDE SEQUENCE</scope>
</reference>
<keyword evidence="1" id="KW-0812">Transmembrane</keyword>
<dbReference type="EMBL" id="GBXM01049695">
    <property type="protein sequence ID" value="JAH58882.1"/>
    <property type="molecule type" value="Transcribed_RNA"/>
</dbReference>
<proteinExistence type="predicted"/>
<dbReference type="AlphaFoldDB" id="A0A0E9TZI3"/>
<evidence type="ECO:0000313" key="2">
    <source>
        <dbReference type="EMBL" id="JAH58882.1"/>
    </source>
</evidence>
<evidence type="ECO:0000256" key="1">
    <source>
        <dbReference type="SAM" id="Phobius"/>
    </source>
</evidence>
<feature type="transmembrane region" description="Helical" evidence="1">
    <location>
        <begin position="60"/>
        <end position="78"/>
    </location>
</feature>
<feature type="transmembrane region" description="Helical" evidence="1">
    <location>
        <begin position="20"/>
        <end position="40"/>
    </location>
</feature>